<evidence type="ECO:0000256" key="6">
    <source>
        <dbReference type="ARBA" id="ARBA00022801"/>
    </source>
</evidence>
<keyword evidence="7 10" id="KW-0862">Zinc</keyword>
<keyword evidence="8 10" id="KW-0694">RNA-binding</keyword>
<feature type="binding site" evidence="10">
    <location>
        <position position="311"/>
    </location>
    <ligand>
        <name>Zn(2+)</name>
        <dbReference type="ChEBI" id="CHEBI:29105"/>
    </ligand>
</feature>
<dbReference type="GO" id="GO:0046872">
    <property type="term" value="F:metal ion binding"/>
    <property type="evidence" value="ECO:0007669"/>
    <property type="project" value="UniProtKB-KW"/>
</dbReference>
<dbReference type="InterPro" id="IPR004881">
    <property type="entry name" value="Ribosome_biogen_GTPase_RsgA"/>
</dbReference>
<evidence type="ECO:0000256" key="7">
    <source>
        <dbReference type="ARBA" id="ARBA00022833"/>
    </source>
</evidence>
<dbReference type="GO" id="GO:0019843">
    <property type="term" value="F:rRNA binding"/>
    <property type="evidence" value="ECO:0007669"/>
    <property type="project" value="UniProtKB-KW"/>
</dbReference>
<dbReference type="GO" id="GO:0003924">
    <property type="term" value="F:GTPase activity"/>
    <property type="evidence" value="ECO:0007669"/>
    <property type="project" value="UniProtKB-UniRule"/>
</dbReference>
<evidence type="ECO:0000313" key="14">
    <source>
        <dbReference type="Proteomes" id="UP000184171"/>
    </source>
</evidence>
<protein>
    <recommendedName>
        <fullName evidence="10">Small ribosomal subunit biogenesis GTPase RsgA</fullName>
        <ecNumber evidence="10">3.6.1.-</ecNumber>
    </recommendedName>
</protein>
<dbReference type="InterPro" id="IPR010914">
    <property type="entry name" value="RsgA_GTPase_dom"/>
</dbReference>
<feature type="domain" description="CP-type G" evidence="12">
    <location>
        <begin position="125"/>
        <end position="283"/>
    </location>
</feature>
<evidence type="ECO:0000259" key="11">
    <source>
        <dbReference type="PROSITE" id="PS50936"/>
    </source>
</evidence>
<comment type="function">
    <text evidence="10">One of several proteins that assist in the late maturation steps of the functional core of the 30S ribosomal subunit. Helps release RbfA from mature subunits. May play a role in the assembly of ribosomal proteins into the subunit. Circularly permuted GTPase that catalyzes slow GTP hydrolysis, GTPase activity is stimulated by the 30S ribosomal subunit.</text>
</comment>
<evidence type="ECO:0000256" key="5">
    <source>
        <dbReference type="ARBA" id="ARBA00022741"/>
    </source>
</evidence>
<dbReference type="EC" id="3.6.1.-" evidence="10"/>
<dbReference type="PROSITE" id="PS50936">
    <property type="entry name" value="ENGC_GTPASE"/>
    <property type="match status" value="1"/>
</dbReference>
<dbReference type="Proteomes" id="UP000184171">
    <property type="component" value="Unassembled WGS sequence"/>
</dbReference>
<dbReference type="GO" id="GO:0042274">
    <property type="term" value="P:ribosomal small subunit biogenesis"/>
    <property type="evidence" value="ECO:0007669"/>
    <property type="project" value="UniProtKB-UniRule"/>
</dbReference>
<evidence type="ECO:0000256" key="9">
    <source>
        <dbReference type="ARBA" id="ARBA00023134"/>
    </source>
</evidence>
<keyword evidence="6 10" id="KW-0378">Hydrolase</keyword>
<proteinExistence type="inferred from homology"/>
<keyword evidence="1 10" id="KW-0963">Cytoplasm</keyword>
<dbReference type="CDD" id="cd01854">
    <property type="entry name" value="YjeQ_EngC"/>
    <property type="match status" value="1"/>
</dbReference>
<feature type="binding site" evidence="10">
    <location>
        <begin position="225"/>
        <end position="233"/>
    </location>
    <ligand>
        <name>GTP</name>
        <dbReference type="ChEBI" id="CHEBI:37565"/>
    </ligand>
</feature>
<dbReference type="Gene3D" id="3.40.50.300">
    <property type="entry name" value="P-loop containing nucleotide triphosphate hydrolases"/>
    <property type="match status" value="1"/>
</dbReference>
<feature type="binding site" evidence="10">
    <location>
        <position position="319"/>
    </location>
    <ligand>
        <name>Zn(2+)</name>
        <dbReference type="ChEBI" id="CHEBI:29105"/>
    </ligand>
</feature>
<comment type="cofactor">
    <cofactor evidence="10">
        <name>Zn(2+)</name>
        <dbReference type="ChEBI" id="CHEBI:29105"/>
    </cofactor>
    <text evidence="10">Binds 1 zinc ion per subunit.</text>
</comment>
<gene>
    <name evidence="10" type="primary">rsgA</name>
    <name evidence="13" type="ORF">SAMN02745165_02134</name>
</gene>
<reference evidence="13 14" key="1">
    <citation type="submission" date="2016-11" db="EMBL/GenBank/DDBJ databases">
        <authorList>
            <person name="Jaros S."/>
            <person name="Januszkiewicz K."/>
            <person name="Wedrychowicz H."/>
        </authorList>
    </citation>
    <scope>NUCLEOTIDE SEQUENCE [LARGE SCALE GENOMIC DNA]</scope>
    <source>
        <strain evidence="13 14">DSM 5091</strain>
    </source>
</reference>
<keyword evidence="14" id="KW-1185">Reference proteome</keyword>
<dbReference type="InterPro" id="IPR030378">
    <property type="entry name" value="G_CP_dom"/>
</dbReference>
<evidence type="ECO:0000256" key="3">
    <source>
        <dbReference type="ARBA" id="ARBA00022723"/>
    </source>
</evidence>
<comment type="similarity">
    <text evidence="10">Belongs to the TRAFAC class YlqF/YawG GTPase family. RsgA subfamily.</text>
</comment>
<evidence type="ECO:0000256" key="4">
    <source>
        <dbReference type="ARBA" id="ARBA00022730"/>
    </source>
</evidence>
<dbReference type="Pfam" id="PF03193">
    <property type="entry name" value="RsgA_GTPase"/>
    <property type="match status" value="1"/>
</dbReference>
<sequence length="352" mass="39165">MAAFFIASPTRISVNLTAMNLQDWGWSPFFADQFDAWQRHGYLPARVIRGEKNYFRVWTEKGELTVRFAGKMRHRAGGRGDLPVVGDWVAVEPQPDERGQIHALLERKSSFARNLPGRRKGKGGGRVEQQVIAANVDLVLIVCGLDRDYNLRRIERYLTLVGGSGAEAVVLLNKADLCDDPEKCLAEVREIAGDSPVHSCMAKQPEQLNFLFDYLQPGRTLALLGSSGVGKSTILNGLLGEERQKIGEVSDAVGKGRHTTTHRELFLLPEGGILMDNPGMRELHLWGEEEDLAESFTDIEELATGCKFSDCAHKTEPGCTVRAAVDDGRLSASRLKNYHKLKDELANLQRRR</sequence>
<keyword evidence="3 10" id="KW-0479">Metal-binding</keyword>
<dbReference type="InterPro" id="IPR012340">
    <property type="entry name" value="NA-bd_OB-fold"/>
</dbReference>
<dbReference type="HAMAP" id="MF_01820">
    <property type="entry name" value="GTPase_RsgA"/>
    <property type="match status" value="1"/>
</dbReference>
<comment type="subunit">
    <text evidence="10">Monomer. Associates with 30S ribosomal subunit, binds 16S rRNA.</text>
</comment>
<evidence type="ECO:0000256" key="2">
    <source>
        <dbReference type="ARBA" id="ARBA00022517"/>
    </source>
</evidence>
<feature type="binding site" evidence="10">
    <location>
        <begin position="173"/>
        <end position="176"/>
    </location>
    <ligand>
        <name>GTP</name>
        <dbReference type="ChEBI" id="CHEBI:37565"/>
    </ligand>
</feature>
<dbReference type="PROSITE" id="PS51721">
    <property type="entry name" value="G_CP"/>
    <property type="match status" value="1"/>
</dbReference>
<evidence type="ECO:0000313" key="13">
    <source>
        <dbReference type="EMBL" id="SHJ34653.1"/>
    </source>
</evidence>
<dbReference type="NCBIfam" id="TIGR00157">
    <property type="entry name" value="ribosome small subunit-dependent GTPase A"/>
    <property type="match status" value="1"/>
</dbReference>
<keyword evidence="2 10" id="KW-0690">Ribosome biogenesis</keyword>
<keyword evidence="4 10" id="KW-0699">rRNA-binding</keyword>
<dbReference type="GO" id="GO:0005737">
    <property type="term" value="C:cytoplasm"/>
    <property type="evidence" value="ECO:0007669"/>
    <property type="project" value="UniProtKB-SubCell"/>
</dbReference>
<evidence type="ECO:0000259" key="12">
    <source>
        <dbReference type="PROSITE" id="PS51721"/>
    </source>
</evidence>
<dbReference type="PANTHER" id="PTHR32120">
    <property type="entry name" value="SMALL RIBOSOMAL SUBUNIT BIOGENESIS GTPASE RSGA"/>
    <property type="match status" value="1"/>
</dbReference>
<dbReference type="SUPFAM" id="SSF52540">
    <property type="entry name" value="P-loop containing nucleoside triphosphate hydrolases"/>
    <property type="match status" value="1"/>
</dbReference>
<dbReference type="Gene3D" id="2.40.50.140">
    <property type="entry name" value="Nucleic acid-binding proteins"/>
    <property type="match status" value="1"/>
</dbReference>
<name>A0A1M6IJU0_MALRU</name>
<feature type="binding site" evidence="10">
    <location>
        <position position="306"/>
    </location>
    <ligand>
        <name>Zn(2+)</name>
        <dbReference type="ChEBI" id="CHEBI:29105"/>
    </ligand>
</feature>
<dbReference type="EMBL" id="FQZT01000007">
    <property type="protein sequence ID" value="SHJ34653.1"/>
    <property type="molecule type" value="Genomic_DNA"/>
</dbReference>
<evidence type="ECO:0000256" key="8">
    <source>
        <dbReference type="ARBA" id="ARBA00022884"/>
    </source>
</evidence>
<comment type="subcellular location">
    <subcellularLocation>
        <location evidence="10">Cytoplasm</location>
    </subcellularLocation>
</comment>
<evidence type="ECO:0000256" key="10">
    <source>
        <dbReference type="HAMAP-Rule" id="MF_01820"/>
    </source>
</evidence>
<evidence type="ECO:0000256" key="1">
    <source>
        <dbReference type="ARBA" id="ARBA00022490"/>
    </source>
</evidence>
<dbReference type="GO" id="GO:0005525">
    <property type="term" value="F:GTP binding"/>
    <property type="evidence" value="ECO:0007669"/>
    <property type="project" value="UniProtKB-UniRule"/>
</dbReference>
<dbReference type="PANTHER" id="PTHR32120:SF10">
    <property type="entry name" value="SMALL RIBOSOMAL SUBUNIT BIOGENESIS GTPASE RSGA"/>
    <property type="match status" value="1"/>
</dbReference>
<keyword evidence="5 10" id="KW-0547">Nucleotide-binding</keyword>
<keyword evidence="9 10" id="KW-0342">GTP-binding</keyword>
<feature type="binding site" evidence="10">
    <location>
        <position position="313"/>
    </location>
    <ligand>
        <name>Zn(2+)</name>
        <dbReference type="ChEBI" id="CHEBI:29105"/>
    </ligand>
</feature>
<dbReference type="InterPro" id="IPR027417">
    <property type="entry name" value="P-loop_NTPase"/>
</dbReference>
<organism evidence="13 14">
    <name type="scientific">Malonomonas rubra DSM 5091</name>
    <dbReference type="NCBI Taxonomy" id="1122189"/>
    <lineage>
        <taxon>Bacteria</taxon>
        <taxon>Pseudomonadati</taxon>
        <taxon>Thermodesulfobacteriota</taxon>
        <taxon>Desulfuromonadia</taxon>
        <taxon>Desulfuromonadales</taxon>
        <taxon>Geopsychrobacteraceae</taxon>
        <taxon>Malonomonas</taxon>
    </lineage>
</organism>
<dbReference type="AlphaFoldDB" id="A0A1M6IJU0"/>
<accession>A0A1M6IJU0</accession>
<feature type="domain" description="EngC GTPase" evidence="11">
    <location>
        <begin position="134"/>
        <end position="281"/>
    </location>
</feature>
<dbReference type="SUPFAM" id="SSF50249">
    <property type="entry name" value="Nucleic acid-binding proteins"/>
    <property type="match status" value="1"/>
</dbReference>
<dbReference type="STRING" id="1122189.SAMN02745165_02134"/>
<dbReference type="Gene3D" id="1.10.40.50">
    <property type="entry name" value="Probable gtpase engc, domain 3"/>
    <property type="match status" value="1"/>
</dbReference>